<proteinExistence type="predicted"/>
<gene>
    <name evidence="1" type="ORF">FEF09_22320</name>
</gene>
<name>A0A5C6LPN2_9BACT</name>
<dbReference type="PROSITE" id="PS51257">
    <property type="entry name" value="PROKAR_LIPOPROTEIN"/>
    <property type="match status" value="1"/>
</dbReference>
<comment type="caution">
    <text evidence="1">The sequence shown here is derived from an EMBL/GenBank/DDBJ whole genome shotgun (WGS) entry which is preliminary data.</text>
</comment>
<reference evidence="1 2" key="1">
    <citation type="submission" date="2019-08" db="EMBL/GenBank/DDBJ databases">
        <title>Whole genome sequencing of chitin degrading bacteria Chitinophaga pinensis YS16.</title>
        <authorList>
            <person name="Singh R.P."/>
            <person name="Manchanda G."/>
            <person name="Maurya I.K."/>
            <person name="Joshi N.K."/>
            <person name="Srivastava A.K."/>
        </authorList>
    </citation>
    <scope>NUCLEOTIDE SEQUENCE [LARGE SCALE GENOMIC DNA]</scope>
    <source>
        <strain evidence="1 2">YS-16</strain>
    </source>
</reference>
<organism evidence="1 2">
    <name type="scientific">Chitinophaga pinensis</name>
    <dbReference type="NCBI Taxonomy" id="79329"/>
    <lineage>
        <taxon>Bacteria</taxon>
        <taxon>Pseudomonadati</taxon>
        <taxon>Bacteroidota</taxon>
        <taxon>Chitinophagia</taxon>
        <taxon>Chitinophagales</taxon>
        <taxon>Chitinophagaceae</taxon>
        <taxon>Chitinophaga</taxon>
    </lineage>
</organism>
<dbReference type="AlphaFoldDB" id="A0A5C6LPN2"/>
<dbReference type="Proteomes" id="UP000318815">
    <property type="component" value="Unassembled WGS sequence"/>
</dbReference>
<protein>
    <recommendedName>
        <fullName evidence="3">Lipoprotein</fullName>
    </recommendedName>
</protein>
<dbReference type="EMBL" id="VOHS01000030">
    <property type="protein sequence ID" value="TWV97398.1"/>
    <property type="molecule type" value="Genomic_DNA"/>
</dbReference>
<keyword evidence="2" id="KW-1185">Reference proteome</keyword>
<sequence>MIRMRVFTLLIVSSFYSCVSSKQRLQEMSVFCKKLDTLELERMAPKNSNYYANLILPELERRSDISANCEKGFFGYMYLSDSLFNADMKRWRAYFKCK</sequence>
<evidence type="ECO:0000313" key="1">
    <source>
        <dbReference type="EMBL" id="TWV97398.1"/>
    </source>
</evidence>
<accession>A0A5C6LPN2</accession>
<evidence type="ECO:0008006" key="3">
    <source>
        <dbReference type="Google" id="ProtNLM"/>
    </source>
</evidence>
<evidence type="ECO:0000313" key="2">
    <source>
        <dbReference type="Proteomes" id="UP000318815"/>
    </source>
</evidence>